<reference evidence="1" key="1">
    <citation type="submission" date="2018-02" db="EMBL/GenBank/DDBJ databases">
        <title>Rhizophora mucronata_Transcriptome.</title>
        <authorList>
            <person name="Meera S.P."/>
            <person name="Sreeshan A."/>
            <person name="Augustine A."/>
        </authorList>
    </citation>
    <scope>NUCLEOTIDE SEQUENCE</scope>
    <source>
        <tissue evidence="1">Leaf</tissue>
    </source>
</reference>
<organism evidence="1">
    <name type="scientific">Rhizophora mucronata</name>
    <name type="common">Asiatic mangrove</name>
    <dbReference type="NCBI Taxonomy" id="61149"/>
    <lineage>
        <taxon>Eukaryota</taxon>
        <taxon>Viridiplantae</taxon>
        <taxon>Streptophyta</taxon>
        <taxon>Embryophyta</taxon>
        <taxon>Tracheophyta</taxon>
        <taxon>Spermatophyta</taxon>
        <taxon>Magnoliopsida</taxon>
        <taxon>eudicotyledons</taxon>
        <taxon>Gunneridae</taxon>
        <taxon>Pentapetalae</taxon>
        <taxon>rosids</taxon>
        <taxon>fabids</taxon>
        <taxon>Malpighiales</taxon>
        <taxon>Rhizophoraceae</taxon>
        <taxon>Rhizophora</taxon>
    </lineage>
</organism>
<dbReference type="AlphaFoldDB" id="A0A2P2QET2"/>
<accession>A0A2P2QET2</accession>
<sequence>MGFNATQSQPTPLTQY</sequence>
<proteinExistence type="predicted"/>
<protein>
    <submittedName>
        <fullName evidence="1">Uncharacterized protein</fullName>
    </submittedName>
</protein>
<dbReference type="EMBL" id="GGEC01084873">
    <property type="protein sequence ID" value="MBX65357.1"/>
    <property type="molecule type" value="Transcribed_RNA"/>
</dbReference>
<name>A0A2P2QET2_RHIMU</name>
<evidence type="ECO:0000313" key="1">
    <source>
        <dbReference type="EMBL" id="MBX65357.1"/>
    </source>
</evidence>